<dbReference type="Proteomes" id="UP000224634">
    <property type="component" value="Unassembled WGS sequence"/>
</dbReference>
<reference evidence="3 4" key="1">
    <citation type="submission" date="2017-10" db="EMBL/GenBank/DDBJ databases">
        <title>Comparative genomics in systemic dimorphic fungi from Ajellomycetaceae.</title>
        <authorList>
            <person name="Munoz J.F."/>
            <person name="Mcewen J.G."/>
            <person name="Clay O.K."/>
            <person name="Cuomo C.A."/>
        </authorList>
    </citation>
    <scope>NUCLEOTIDE SEQUENCE [LARGE SCALE GENOMIC DNA]</scope>
    <source>
        <strain evidence="3 4">UAMH7299</strain>
    </source>
</reference>
<protein>
    <recommendedName>
        <fullName evidence="2">Endonuclease/exonuclease/phosphatase domain-containing protein</fullName>
    </recommendedName>
</protein>
<dbReference type="AlphaFoldDB" id="A0A2B7WLK8"/>
<dbReference type="OrthoDB" id="4525213at2759"/>
<dbReference type="InterPro" id="IPR005135">
    <property type="entry name" value="Endo/exonuclease/phosphatase"/>
</dbReference>
<dbReference type="Gene3D" id="3.60.10.10">
    <property type="entry name" value="Endonuclease/exonuclease/phosphatase"/>
    <property type="match status" value="1"/>
</dbReference>
<dbReference type="Pfam" id="PF14529">
    <property type="entry name" value="Exo_endo_phos_2"/>
    <property type="match status" value="1"/>
</dbReference>
<evidence type="ECO:0000313" key="3">
    <source>
        <dbReference type="EMBL" id="PGG97410.1"/>
    </source>
</evidence>
<feature type="region of interest" description="Disordered" evidence="1">
    <location>
        <begin position="408"/>
        <end position="463"/>
    </location>
</feature>
<gene>
    <name evidence="3" type="ORF">AJ80_09701</name>
</gene>
<proteinExistence type="predicted"/>
<keyword evidence="4" id="KW-1185">Reference proteome</keyword>
<feature type="compositionally biased region" description="Low complexity" evidence="1">
    <location>
        <begin position="489"/>
        <end position="503"/>
    </location>
</feature>
<comment type="caution">
    <text evidence="3">The sequence shown here is derived from an EMBL/GenBank/DDBJ whole genome shotgun (WGS) entry which is preliminary data.</text>
</comment>
<sequence length="913" mass="102072">MAPKWPQVNNGPEHINEHAAYLREACKQLQAVDKGRQNQVPWNIVQQYLTSTIALVGKMLQQPPMSDILHHVQDAVKCTQNIQRDVSIIKNSVGLSTTPPNTTNFSGGRTAATWAQVAAFGRGAPGQPPPVPQDARTTKNQTTVTAYKDREITVRLKDHGIAQRFRTLSTIKIRQQIETSIRNHPATKSVVVVAAHQLKSGDLQIFTSSTAETIKLRESKGWLNGLGEHAELIVPTYGVIAHGIPTNSINIKNQKATIQQILADNHTVIPKAKISHVGWLTRESPLKRASSIVVEFTEPEMANAIIYAGMAWDGQIHTCQLYDRACRVKQCFRCYNYGHIGTQCDAAQTCGYCAEVHETKNCKQKGVEGFTPRCPVCKGSHTAWSNACPARKKELGRVEQAKQARNAYWQLAPKDDPSENNNPRKRPRRVRSPTPDQIITIETPGEEPPYQARRSPQGQPVSLEDVNTHVHPATPAGGDQAAPALQQASLPQQPTTNPQQLTTEEVPDANPMAGGIPNADTTETAIAVTGPIQQPLYPLEPIHGDFDMTDADEWLANLGDFAEEWPHDPGTVGSVPTSMATDTRTARGNIYKGCRCPEHQENYNDWPTQKARLTIARCMRICPYCGKDFPAANRLREHMKRNYSCRYNTTRMLGHQELRILQYNVQKSRDVVLASLFRHPKTIDYDILAIQEPWRNPFIATSYHPLKSHFQLTYLTDAATRVCLYISKRIDPSTWSVSHISKDIISIQILNPQSGRKVTVFNVYNEVGTDTLSTLAEAIRALDSQEETVVLGDFNLHHPLWSATHRRADRGRSAQGLLEVIEEIQLQLLTEPGTPTRRWKDGESTIDLAFASETVADRMVHCKIDREVDCDSDHLPIALVLNWGWQPADLTKKRMWTKTNLAKLRKTVEAYLP</sequence>
<dbReference type="STRING" id="1447883.A0A2B7WLK8"/>
<organism evidence="3 4">
    <name type="scientific">Polytolypa hystricis (strain UAMH7299)</name>
    <dbReference type="NCBI Taxonomy" id="1447883"/>
    <lineage>
        <taxon>Eukaryota</taxon>
        <taxon>Fungi</taxon>
        <taxon>Dikarya</taxon>
        <taxon>Ascomycota</taxon>
        <taxon>Pezizomycotina</taxon>
        <taxon>Eurotiomycetes</taxon>
        <taxon>Eurotiomycetidae</taxon>
        <taxon>Onygenales</taxon>
        <taxon>Onygenales incertae sedis</taxon>
        <taxon>Polytolypa</taxon>
    </lineage>
</organism>
<evidence type="ECO:0000259" key="2">
    <source>
        <dbReference type="Pfam" id="PF14529"/>
    </source>
</evidence>
<dbReference type="SUPFAM" id="SSF56219">
    <property type="entry name" value="DNase I-like"/>
    <property type="match status" value="1"/>
</dbReference>
<feature type="region of interest" description="Disordered" evidence="1">
    <location>
        <begin position="489"/>
        <end position="519"/>
    </location>
</feature>
<feature type="domain" description="Endonuclease/exonuclease/phosphatase" evidence="2">
    <location>
        <begin position="759"/>
        <end position="878"/>
    </location>
</feature>
<evidence type="ECO:0000313" key="4">
    <source>
        <dbReference type="Proteomes" id="UP000224634"/>
    </source>
</evidence>
<name>A0A2B7WLK8_POLH7</name>
<evidence type="ECO:0000256" key="1">
    <source>
        <dbReference type="SAM" id="MobiDB-lite"/>
    </source>
</evidence>
<dbReference type="EMBL" id="PDNA01000322">
    <property type="protein sequence ID" value="PGG97410.1"/>
    <property type="molecule type" value="Genomic_DNA"/>
</dbReference>
<dbReference type="GO" id="GO:0003824">
    <property type="term" value="F:catalytic activity"/>
    <property type="evidence" value="ECO:0007669"/>
    <property type="project" value="InterPro"/>
</dbReference>
<dbReference type="InterPro" id="IPR036691">
    <property type="entry name" value="Endo/exonu/phosph_ase_sf"/>
</dbReference>
<accession>A0A2B7WLK8</accession>